<feature type="compositionally biased region" description="Polar residues" evidence="1">
    <location>
        <begin position="48"/>
        <end position="67"/>
    </location>
</feature>
<keyword evidence="3" id="KW-1185">Reference proteome</keyword>
<organism evidence="2 3">
    <name type="scientific">Pleurodeles waltl</name>
    <name type="common">Iberian ribbed newt</name>
    <dbReference type="NCBI Taxonomy" id="8319"/>
    <lineage>
        <taxon>Eukaryota</taxon>
        <taxon>Metazoa</taxon>
        <taxon>Chordata</taxon>
        <taxon>Craniata</taxon>
        <taxon>Vertebrata</taxon>
        <taxon>Euteleostomi</taxon>
        <taxon>Amphibia</taxon>
        <taxon>Batrachia</taxon>
        <taxon>Caudata</taxon>
        <taxon>Salamandroidea</taxon>
        <taxon>Salamandridae</taxon>
        <taxon>Pleurodelinae</taxon>
        <taxon>Pleurodeles</taxon>
    </lineage>
</organism>
<proteinExistence type="predicted"/>
<accession>A0AAV7VY52</accession>
<feature type="region of interest" description="Disordered" evidence="1">
    <location>
        <begin position="41"/>
        <end position="74"/>
    </location>
</feature>
<evidence type="ECO:0000313" key="3">
    <source>
        <dbReference type="Proteomes" id="UP001066276"/>
    </source>
</evidence>
<evidence type="ECO:0000256" key="1">
    <source>
        <dbReference type="SAM" id="MobiDB-lite"/>
    </source>
</evidence>
<dbReference type="AlphaFoldDB" id="A0AAV7VY52"/>
<name>A0AAV7VY52_PLEWA</name>
<sequence length="161" mass="17341">MRARGPGVLPGPHEALVSKSLQFAFATPRVPLTVLRPSGGWLPIAPPQQGSTRAESGPRSFTEQQEPSRAASVLSPSATWAQALPLLSRCSRSPFFHHSGNTVHSPEFLHGTAAPAVPSSPSSVGLMTDYRVFSLDPLQFTTAILSHPPTRPPWYCYMVNT</sequence>
<evidence type="ECO:0000313" key="2">
    <source>
        <dbReference type="EMBL" id="KAJ1205709.1"/>
    </source>
</evidence>
<dbReference type="Proteomes" id="UP001066276">
    <property type="component" value="Chromosome 1_2"/>
</dbReference>
<reference evidence="2" key="1">
    <citation type="journal article" date="2022" name="bioRxiv">
        <title>Sequencing and chromosome-scale assembly of the giantPleurodeles waltlgenome.</title>
        <authorList>
            <person name="Brown T."/>
            <person name="Elewa A."/>
            <person name="Iarovenko S."/>
            <person name="Subramanian E."/>
            <person name="Araus A.J."/>
            <person name="Petzold A."/>
            <person name="Susuki M."/>
            <person name="Suzuki K.-i.T."/>
            <person name="Hayashi T."/>
            <person name="Toyoda A."/>
            <person name="Oliveira C."/>
            <person name="Osipova E."/>
            <person name="Leigh N.D."/>
            <person name="Simon A."/>
            <person name="Yun M.H."/>
        </authorList>
    </citation>
    <scope>NUCLEOTIDE SEQUENCE</scope>
    <source>
        <strain evidence="2">20211129_DDA</strain>
        <tissue evidence="2">Liver</tissue>
    </source>
</reference>
<gene>
    <name evidence="2" type="ORF">NDU88_001137</name>
</gene>
<protein>
    <submittedName>
        <fullName evidence="2">Uncharacterized protein</fullName>
    </submittedName>
</protein>
<comment type="caution">
    <text evidence="2">The sequence shown here is derived from an EMBL/GenBank/DDBJ whole genome shotgun (WGS) entry which is preliminary data.</text>
</comment>
<dbReference type="EMBL" id="JANPWB010000002">
    <property type="protein sequence ID" value="KAJ1205709.1"/>
    <property type="molecule type" value="Genomic_DNA"/>
</dbReference>